<dbReference type="AlphaFoldDB" id="A0A6A6FWQ5"/>
<keyword evidence="2" id="KW-1185">Reference proteome</keyword>
<organism evidence="1 2">
    <name type="scientific">Cercospora zeae-maydis SCOH1-5</name>
    <dbReference type="NCBI Taxonomy" id="717836"/>
    <lineage>
        <taxon>Eukaryota</taxon>
        <taxon>Fungi</taxon>
        <taxon>Dikarya</taxon>
        <taxon>Ascomycota</taxon>
        <taxon>Pezizomycotina</taxon>
        <taxon>Dothideomycetes</taxon>
        <taxon>Dothideomycetidae</taxon>
        <taxon>Mycosphaerellales</taxon>
        <taxon>Mycosphaerellaceae</taxon>
        <taxon>Cercospora</taxon>
    </lineage>
</organism>
<sequence length="68" mass="7697">MSNGYESKYAAKRALGTFKESDPDDKAGPQYLKVDRRVANRAHLTKVLDLYISANHPGSYESILRIRL</sequence>
<gene>
    <name evidence="1" type="ORF">CERZMDRAFT_89642</name>
</gene>
<name>A0A6A6FWQ5_9PEZI</name>
<reference evidence="1" key="1">
    <citation type="journal article" date="2020" name="Stud. Mycol.">
        <title>101 Dothideomycetes genomes: a test case for predicting lifestyles and emergence of pathogens.</title>
        <authorList>
            <person name="Haridas S."/>
            <person name="Albert R."/>
            <person name="Binder M."/>
            <person name="Bloem J."/>
            <person name="Labutti K."/>
            <person name="Salamov A."/>
            <person name="Andreopoulos B."/>
            <person name="Baker S."/>
            <person name="Barry K."/>
            <person name="Bills G."/>
            <person name="Bluhm B."/>
            <person name="Cannon C."/>
            <person name="Castanera R."/>
            <person name="Culley D."/>
            <person name="Daum C."/>
            <person name="Ezra D."/>
            <person name="Gonzalez J."/>
            <person name="Henrissat B."/>
            <person name="Kuo A."/>
            <person name="Liang C."/>
            <person name="Lipzen A."/>
            <person name="Lutzoni F."/>
            <person name="Magnuson J."/>
            <person name="Mondo S."/>
            <person name="Nolan M."/>
            <person name="Ohm R."/>
            <person name="Pangilinan J."/>
            <person name="Park H.-J."/>
            <person name="Ramirez L."/>
            <person name="Alfaro M."/>
            <person name="Sun H."/>
            <person name="Tritt A."/>
            <person name="Yoshinaga Y."/>
            <person name="Zwiers L.-H."/>
            <person name="Turgeon B."/>
            <person name="Goodwin S."/>
            <person name="Spatafora J."/>
            <person name="Crous P."/>
            <person name="Grigoriev I."/>
        </authorList>
    </citation>
    <scope>NUCLEOTIDE SEQUENCE</scope>
    <source>
        <strain evidence="1">SCOH1-5</strain>
    </source>
</reference>
<accession>A0A6A6FWQ5</accession>
<proteinExistence type="predicted"/>
<evidence type="ECO:0000313" key="2">
    <source>
        <dbReference type="Proteomes" id="UP000799539"/>
    </source>
</evidence>
<dbReference type="EMBL" id="ML992662">
    <property type="protein sequence ID" value="KAF2217925.1"/>
    <property type="molecule type" value="Genomic_DNA"/>
</dbReference>
<protein>
    <submittedName>
        <fullName evidence="1">Uncharacterized protein</fullName>
    </submittedName>
</protein>
<evidence type="ECO:0000313" key="1">
    <source>
        <dbReference type="EMBL" id="KAF2217925.1"/>
    </source>
</evidence>
<dbReference type="Proteomes" id="UP000799539">
    <property type="component" value="Unassembled WGS sequence"/>
</dbReference>